<dbReference type="InterPro" id="IPR013656">
    <property type="entry name" value="PAS_4"/>
</dbReference>
<dbReference type="PROSITE" id="PS50110">
    <property type="entry name" value="RESPONSE_REGULATORY"/>
    <property type="match status" value="1"/>
</dbReference>
<evidence type="ECO:0000256" key="5">
    <source>
        <dbReference type="ARBA" id="ARBA00022777"/>
    </source>
</evidence>
<dbReference type="eggNOG" id="COG0784">
    <property type="taxonomic scope" value="Bacteria"/>
</dbReference>
<evidence type="ECO:0000256" key="8">
    <source>
        <dbReference type="ARBA" id="ARBA00023136"/>
    </source>
</evidence>
<dbReference type="InterPro" id="IPR011712">
    <property type="entry name" value="Sig_transdc_His_kin_sub3_dim/P"/>
</dbReference>
<keyword evidence="9" id="KW-0597">Phosphoprotein</keyword>
<dbReference type="STRING" id="452637.Oter_0044"/>
<dbReference type="PROSITE" id="PS50112">
    <property type="entry name" value="PAS"/>
    <property type="match status" value="1"/>
</dbReference>
<dbReference type="SUPFAM" id="SSF55874">
    <property type="entry name" value="ATPase domain of HSP90 chaperone/DNA topoisomerase II/histidine kinase"/>
    <property type="match status" value="1"/>
</dbReference>
<dbReference type="GO" id="GO:0046983">
    <property type="term" value="F:protein dimerization activity"/>
    <property type="evidence" value="ECO:0007669"/>
    <property type="project" value="InterPro"/>
</dbReference>
<gene>
    <name evidence="12" type="ordered locus">Oter_0044</name>
</gene>
<dbReference type="HOGENOM" id="CLU_486469_0_0_0"/>
<dbReference type="Gene3D" id="3.30.450.20">
    <property type="entry name" value="PAS domain"/>
    <property type="match status" value="1"/>
</dbReference>
<feature type="domain" description="Response regulatory" evidence="10">
    <location>
        <begin position="11"/>
        <end position="128"/>
    </location>
</feature>
<dbReference type="SUPFAM" id="SSF55785">
    <property type="entry name" value="PYP-like sensor domain (PAS domain)"/>
    <property type="match status" value="1"/>
</dbReference>
<comment type="subcellular location">
    <subcellularLocation>
        <location evidence="1">Cell membrane</location>
        <topology evidence="1">Multi-pass membrane protein</topology>
    </subcellularLocation>
</comment>
<dbReference type="InterPro" id="IPR036890">
    <property type="entry name" value="HATPase_C_sf"/>
</dbReference>
<name>B1ZWL1_OPITP</name>
<dbReference type="Pfam" id="PF08448">
    <property type="entry name" value="PAS_4"/>
    <property type="match status" value="1"/>
</dbReference>
<evidence type="ECO:0000256" key="6">
    <source>
        <dbReference type="ARBA" id="ARBA00022989"/>
    </source>
</evidence>
<dbReference type="GO" id="GO:0000155">
    <property type="term" value="F:phosphorelay sensor kinase activity"/>
    <property type="evidence" value="ECO:0007669"/>
    <property type="project" value="InterPro"/>
</dbReference>
<dbReference type="CDD" id="cd00156">
    <property type="entry name" value="REC"/>
    <property type="match status" value="1"/>
</dbReference>
<dbReference type="Pfam" id="PF07730">
    <property type="entry name" value="HisKA_3"/>
    <property type="match status" value="1"/>
</dbReference>
<dbReference type="OrthoDB" id="179764at2"/>
<dbReference type="SMART" id="SM00387">
    <property type="entry name" value="HATPase_c"/>
    <property type="match status" value="1"/>
</dbReference>
<evidence type="ECO:0000256" key="7">
    <source>
        <dbReference type="ARBA" id="ARBA00023012"/>
    </source>
</evidence>
<dbReference type="RefSeq" id="WP_012372873.1">
    <property type="nucleotide sequence ID" value="NC_010571.1"/>
</dbReference>
<dbReference type="InterPro" id="IPR001789">
    <property type="entry name" value="Sig_transdc_resp-reg_receiver"/>
</dbReference>
<dbReference type="Pfam" id="PF02518">
    <property type="entry name" value="HATPase_c"/>
    <property type="match status" value="1"/>
</dbReference>
<keyword evidence="6" id="KW-1133">Transmembrane helix</keyword>
<keyword evidence="5 12" id="KW-0418">Kinase</keyword>
<dbReference type="InterPro" id="IPR000014">
    <property type="entry name" value="PAS"/>
</dbReference>
<evidence type="ECO:0000256" key="4">
    <source>
        <dbReference type="ARBA" id="ARBA00022692"/>
    </source>
</evidence>
<keyword evidence="2" id="KW-1003">Cell membrane</keyword>
<evidence type="ECO:0000313" key="13">
    <source>
        <dbReference type="Proteomes" id="UP000007013"/>
    </source>
</evidence>
<dbReference type="SMART" id="SM00448">
    <property type="entry name" value="REC"/>
    <property type="match status" value="1"/>
</dbReference>
<dbReference type="SUPFAM" id="SSF52172">
    <property type="entry name" value="CheY-like"/>
    <property type="match status" value="1"/>
</dbReference>
<keyword evidence="8" id="KW-0472">Membrane</keyword>
<proteinExistence type="predicted"/>
<keyword evidence="4" id="KW-0812">Transmembrane</keyword>
<evidence type="ECO:0000259" key="11">
    <source>
        <dbReference type="PROSITE" id="PS50112"/>
    </source>
</evidence>
<dbReference type="PANTHER" id="PTHR24421">
    <property type="entry name" value="NITRATE/NITRITE SENSOR PROTEIN NARX-RELATED"/>
    <property type="match status" value="1"/>
</dbReference>
<protein>
    <submittedName>
        <fullName evidence="12">Multi-sensor signal transduction histidine kinase</fullName>
    </submittedName>
</protein>
<keyword evidence="3" id="KW-0808">Transferase</keyword>
<sequence>MSTAANPTTIHVLVVEDHEDDFRYLAFLLGRSGTANYHLSWASSYAAGQAMLRQGGFDVGLFDYRLGGGTGLDLLREAHETGCTIPIILLTGHDSAEVDQEASQAGAADYLCKTGLTGTELERTIRYAMRHAAMTTALRQSQQQLELFMRSVPCAVGIRDQQGQLLFQNELFARYFKDGGLLERVGPSSFVEALPYSQGDRHWLVNSFAMVNAEGQRLQGFAAIDISERVRMENELRRTTSLLSSIMRSLPAIAGRLDASGRVVEAQGSGLDRTGLAPENLLGRVFAAQYPPSAMAIAQALQGESANFSLTGKVGAQEWQVEFFVTADSDRAGGAAFFGRDVTERRWLEQRLLTISDAEQQRIGADLHDGLGQQLTGMACLAAALRDRLKKTTPAEAENADLIARLASESVAQSRALARGLCPVQLEKNSLTSALEDLTYQAQLLHGSECRFRAEGAPPQCEHLAAIHLYRITQEAIHNAARHGGAKHILVHLAPKAGQYCLTIKDDGRGFDLNAARAATGSGLRLMSYRANMIGGTFSAESSPERGTQVSVLFTSASAK</sequence>
<dbReference type="InterPro" id="IPR003594">
    <property type="entry name" value="HATPase_dom"/>
</dbReference>
<dbReference type="Gene3D" id="3.30.565.10">
    <property type="entry name" value="Histidine kinase-like ATPase, C-terminal domain"/>
    <property type="match status" value="1"/>
</dbReference>
<evidence type="ECO:0000256" key="1">
    <source>
        <dbReference type="ARBA" id="ARBA00004651"/>
    </source>
</evidence>
<accession>B1ZWL1</accession>
<dbReference type="Gene3D" id="1.20.5.1930">
    <property type="match status" value="1"/>
</dbReference>
<evidence type="ECO:0000256" key="9">
    <source>
        <dbReference type="PROSITE-ProRule" id="PRU00169"/>
    </source>
</evidence>
<keyword evidence="13" id="KW-1185">Reference proteome</keyword>
<dbReference type="EMBL" id="CP001032">
    <property type="protein sequence ID" value="ACB73335.1"/>
    <property type="molecule type" value="Genomic_DNA"/>
</dbReference>
<evidence type="ECO:0000256" key="2">
    <source>
        <dbReference type="ARBA" id="ARBA00022475"/>
    </source>
</evidence>
<dbReference type="Proteomes" id="UP000007013">
    <property type="component" value="Chromosome"/>
</dbReference>
<dbReference type="GO" id="GO:0005886">
    <property type="term" value="C:plasma membrane"/>
    <property type="evidence" value="ECO:0007669"/>
    <property type="project" value="UniProtKB-SubCell"/>
</dbReference>
<keyword evidence="7" id="KW-0902">Two-component regulatory system</keyword>
<dbReference type="InterPro" id="IPR050482">
    <property type="entry name" value="Sensor_HK_TwoCompSys"/>
</dbReference>
<dbReference type="Gene3D" id="3.40.50.2300">
    <property type="match status" value="1"/>
</dbReference>
<evidence type="ECO:0000259" key="10">
    <source>
        <dbReference type="PROSITE" id="PS50110"/>
    </source>
</evidence>
<dbReference type="eggNOG" id="COG4585">
    <property type="taxonomic scope" value="Bacteria"/>
</dbReference>
<dbReference type="InterPro" id="IPR011006">
    <property type="entry name" value="CheY-like_superfamily"/>
</dbReference>
<dbReference type="PANTHER" id="PTHR24421:SF37">
    <property type="entry name" value="SENSOR HISTIDINE KINASE NARS"/>
    <property type="match status" value="1"/>
</dbReference>
<reference evidence="12 13" key="1">
    <citation type="journal article" date="2011" name="J. Bacteriol.">
        <title>Genome sequence of the verrucomicrobium Opitutus terrae PB90-1, an abundant inhabitant of rice paddy soil ecosystems.</title>
        <authorList>
            <person name="van Passel M.W."/>
            <person name="Kant R."/>
            <person name="Palva A."/>
            <person name="Copeland A."/>
            <person name="Lucas S."/>
            <person name="Lapidus A."/>
            <person name="Glavina del Rio T."/>
            <person name="Pitluck S."/>
            <person name="Goltsman E."/>
            <person name="Clum A."/>
            <person name="Sun H."/>
            <person name="Schmutz J."/>
            <person name="Larimer F.W."/>
            <person name="Land M.L."/>
            <person name="Hauser L."/>
            <person name="Kyrpides N."/>
            <person name="Mikhailova N."/>
            <person name="Richardson P.P."/>
            <person name="Janssen P.H."/>
            <person name="de Vos W.M."/>
            <person name="Smidt H."/>
        </authorList>
    </citation>
    <scope>NUCLEOTIDE SEQUENCE [LARGE SCALE GENOMIC DNA]</scope>
    <source>
        <strain evidence="13">DSM 11246 / JCM 15787 / PB90-1</strain>
    </source>
</reference>
<feature type="modified residue" description="4-aspartylphosphate" evidence="9">
    <location>
        <position position="63"/>
    </location>
</feature>
<dbReference type="InterPro" id="IPR035965">
    <property type="entry name" value="PAS-like_dom_sf"/>
</dbReference>
<organism evidence="12 13">
    <name type="scientific">Opitutus terrae (strain DSM 11246 / JCM 15787 / PB90-1)</name>
    <dbReference type="NCBI Taxonomy" id="452637"/>
    <lineage>
        <taxon>Bacteria</taxon>
        <taxon>Pseudomonadati</taxon>
        <taxon>Verrucomicrobiota</taxon>
        <taxon>Opitutia</taxon>
        <taxon>Opitutales</taxon>
        <taxon>Opitutaceae</taxon>
        <taxon>Opitutus</taxon>
    </lineage>
</organism>
<feature type="domain" description="PAS" evidence="11">
    <location>
        <begin position="239"/>
        <end position="284"/>
    </location>
</feature>
<dbReference type="Pfam" id="PF00072">
    <property type="entry name" value="Response_reg"/>
    <property type="match status" value="1"/>
</dbReference>
<dbReference type="AlphaFoldDB" id="B1ZWL1"/>
<evidence type="ECO:0000313" key="12">
    <source>
        <dbReference type="EMBL" id="ACB73335.1"/>
    </source>
</evidence>
<evidence type="ECO:0000256" key="3">
    <source>
        <dbReference type="ARBA" id="ARBA00022679"/>
    </source>
</evidence>
<dbReference type="CDD" id="cd16917">
    <property type="entry name" value="HATPase_UhpB-NarQ-NarX-like"/>
    <property type="match status" value="1"/>
</dbReference>
<dbReference type="KEGG" id="ote:Oter_0044"/>